<reference evidence="2 3" key="1">
    <citation type="submission" date="2017-04" db="EMBL/GenBank/DDBJ databases">
        <authorList>
            <person name="Veseli I.A."/>
            <person name="Tang C."/>
            <person name="Pombert J.-F."/>
        </authorList>
    </citation>
    <scope>NUCLEOTIDE SEQUENCE [LARGE SCALE GENOMIC DNA]</scope>
    <source>
        <strain evidence="2 3">ATCC 700373</strain>
    </source>
</reference>
<evidence type="ECO:0000259" key="1">
    <source>
        <dbReference type="Pfam" id="PF06855"/>
    </source>
</evidence>
<dbReference type="PIRSF" id="PIRSF037262">
    <property type="entry name" value="UCP037262"/>
    <property type="match status" value="1"/>
</dbReference>
<feature type="domain" description="YozE SAM-like" evidence="1">
    <location>
        <begin position="5"/>
        <end position="69"/>
    </location>
</feature>
<dbReference type="InterPro" id="IPR023089">
    <property type="entry name" value="YozE_SAM-like"/>
</dbReference>
<evidence type="ECO:0000313" key="3">
    <source>
        <dbReference type="Proteomes" id="UP000242864"/>
    </source>
</evidence>
<dbReference type="Pfam" id="PF06855">
    <property type="entry name" value="YozE_SAM_like"/>
    <property type="match status" value="1"/>
</dbReference>
<dbReference type="KEGG" id="slz:B5P37_11210"/>
<dbReference type="SUPFAM" id="SSF140652">
    <property type="entry name" value="YozE-like"/>
    <property type="match status" value="1"/>
</dbReference>
<proteinExistence type="predicted"/>
<protein>
    <recommendedName>
        <fullName evidence="1">YozE SAM-like domain-containing protein</fullName>
    </recommendedName>
</protein>
<name>A0AAC9RVG1_9STAP</name>
<dbReference type="NCBIfam" id="NF010193">
    <property type="entry name" value="PRK13672.1"/>
    <property type="match status" value="1"/>
</dbReference>
<dbReference type="InterPro" id="IPR010673">
    <property type="entry name" value="UPF0346"/>
</dbReference>
<dbReference type="Proteomes" id="UP000242864">
    <property type="component" value="Chromosome"/>
</dbReference>
<dbReference type="RefSeq" id="WP_085238290.1">
    <property type="nucleotide sequence ID" value="NZ_CP020773.1"/>
</dbReference>
<dbReference type="EMBL" id="CP020773">
    <property type="protein sequence ID" value="ARJ51845.1"/>
    <property type="molecule type" value="Genomic_DNA"/>
</dbReference>
<gene>
    <name evidence="2" type="ORF">B5P37_11210</name>
</gene>
<dbReference type="InterPro" id="IPR036806">
    <property type="entry name" value="YozE_SAM-like_sf"/>
</dbReference>
<keyword evidence="3" id="KW-1185">Reference proteome</keyword>
<dbReference type="Gene3D" id="1.10.150.260">
    <property type="entry name" value="YozE SAM-like"/>
    <property type="match status" value="1"/>
</dbReference>
<organism evidence="2 3">
    <name type="scientific">Staphylococcus lutrae</name>
    <dbReference type="NCBI Taxonomy" id="155085"/>
    <lineage>
        <taxon>Bacteria</taxon>
        <taxon>Bacillati</taxon>
        <taxon>Bacillota</taxon>
        <taxon>Bacilli</taxon>
        <taxon>Bacillales</taxon>
        <taxon>Staphylococcaceae</taxon>
        <taxon>Staphylococcus</taxon>
    </lineage>
</organism>
<accession>A0AAC9RVG1</accession>
<sequence length="73" mass="8774">MKDVSFYQFVLTVRGQKDDKGTFAEQIFQDLSFPKYEKNFDVISAYIETEGNYTLPMSVFDDLYDEYQEWLQF</sequence>
<dbReference type="AlphaFoldDB" id="A0AAC9RVG1"/>
<evidence type="ECO:0000313" key="2">
    <source>
        <dbReference type="EMBL" id="ARJ51845.1"/>
    </source>
</evidence>